<proteinExistence type="predicted"/>
<gene>
    <name evidence="1" type="ORF">EII34_02435</name>
</gene>
<dbReference type="OrthoDB" id="3177993at2"/>
<dbReference type="SUPFAM" id="SSF103473">
    <property type="entry name" value="MFS general substrate transporter"/>
    <property type="match status" value="1"/>
</dbReference>
<dbReference type="Proteomes" id="UP000280819">
    <property type="component" value="Unassembled WGS sequence"/>
</dbReference>
<evidence type="ECO:0000313" key="1">
    <source>
        <dbReference type="EMBL" id="RRD07360.1"/>
    </source>
</evidence>
<dbReference type="AlphaFoldDB" id="A0A3P1TDP6"/>
<evidence type="ECO:0000313" key="2">
    <source>
        <dbReference type="Proteomes" id="UP000280819"/>
    </source>
</evidence>
<dbReference type="InterPro" id="IPR036259">
    <property type="entry name" value="MFS_trans_sf"/>
</dbReference>
<dbReference type="RefSeq" id="WP_124842500.1">
    <property type="nucleotide sequence ID" value="NZ_RQZG01000001.1"/>
</dbReference>
<organism evidence="1 2">
    <name type="scientific">Arachnia propionica</name>
    <dbReference type="NCBI Taxonomy" id="1750"/>
    <lineage>
        <taxon>Bacteria</taxon>
        <taxon>Bacillati</taxon>
        <taxon>Actinomycetota</taxon>
        <taxon>Actinomycetes</taxon>
        <taxon>Propionibacteriales</taxon>
        <taxon>Propionibacteriaceae</taxon>
        <taxon>Arachnia</taxon>
    </lineage>
</organism>
<protein>
    <submittedName>
        <fullName evidence="1">Uncharacterized protein</fullName>
    </submittedName>
</protein>
<dbReference type="EMBL" id="RQZG01000001">
    <property type="protein sequence ID" value="RRD07360.1"/>
    <property type="molecule type" value="Genomic_DNA"/>
</dbReference>
<name>A0A3P1TDP6_9ACTN</name>
<comment type="caution">
    <text evidence="1">The sequence shown here is derived from an EMBL/GenBank/DDBJ whole genome shotgun (WGS) entry which is preliminary data.</text>
</comment>
<reference evidence="1 2" key="1">
    <citation type="submission" date="2018-11" db="EMBL/GenBank/DDBJ databases">
        <title>Genomes From Bacteria Associated with the Canine Oral Cavity: a Test Case for Automated Genome-Based Taxonomic Assignment.</title>
        <authorList>
            <person name="Coil D.A."/>
            <person name="Jospin G."/>
            <person name="Darling A.E."/>
            <person name="Wallis C."/>
            <person name="Davis I.J."/>
            <person name="Harris S."/>
            <person name="Eisen J.A."/>
            <person name="Holcombe L.J."/>
            <person name="O'Flynn C."/>
        </authorList>
    </citation>
    <scope>NUCLEOTIDE SEQUENCE [LARGE SCALE GENOMIC DNA]</scope>
    <source>
        <strain evidence="1 2">OH887_COT-365</strain>
    </source>
</reference>
<accession>A0A3P1TDP6</accession>
<sequence>MPALLVSDAASLFGNAAIAVVLPWLVLERTEDPALAGCIVFALLFTPSGAFWLMATAMVLVGIGSGVLHPVANVMMTTSVPEDWARVRGCWPSAGCSPASTSSWRRGCGDIWDTPPRKPLTMRQR</sequence>